<evidence type="ECO:0000256" key="4">
    <source>
        <dbReference type="ARBA" id="ARBA00022617"/>
    </source>
</evidence>
<comment type="similarity">
    <text evidence="3 9">Belongs to the cytochrome P450 family.</text>
</comment>
<dbReference type="PRINTS" id="PR00385">
    <property type="entry name" value="P450"/>
</dbReference>
<evidence type="ECO:0000256" key="8">
    <source>
        <dbReference type="ARBA" id="ARBA00023033"/>
    </source>
</evidence>
<keyword evidence="6 9" id="KW-0560">Oxidoreductase</keyword>
<proteinExistence type="inferred from homology"/>
<evidence type="ECO:0000256" key="9">
    <source>
        <dbReference type="RuleBase" id="RU000461"/>
    </source>
</evidence>
<dbReference type="InterPro" id="IPR017972">
    <property type="entry name" value="Cyt_P450_CS"/>
</dbReference>
<dbReference type="SUPFAM" id="SSF48264">
    <property type="entry name" value="Cytochrome P450"/>
    <property type="match status" value="2"/>
</dbReference>
<protein>
    <submittedName>
        <fullName evidence="10">Uncharacterized protein</fullName>
    </submittedName>
</protein>
<dbReference type="InterPro" id="IPR001128">
    <property type="entry name" value="Cyt_P450"/>
</dbReference>
<gene>
    <name evidence="10" type="ORF">DH2020_048717</name>
</gene>
<reference evidence="10 11" key="1">
    <citation type="journal article" date="2021" name="Comput. Struct. Biotechnol. J.">
        <title>De novo genome assembly of the potent medicinal plant Rehmannia glutinosa using nanopore technology.</title>
        <authorList>
            <person name="Ma L."/>
            <person name="Dong C."/>
            <person name="Song C."/>
            <person name="Wang X."/>
            <person name="Zheng X."/>
            <person name="Niu Y."/>
            <person name="Chen S."/>
            <person name="Feng W."/>
        </authorList>
    </citation>
    <scope>NUCLEOTIDE SEQUENCE [LARGE SCALE GENOMIC DNA]</scope>
    <source>
        <strain evidence="10">DH-2019</strain>
    </source>
</reference>
<dbReference type="InterPro" id="IPR036396">
    <property type="entry name" value="Cyt_P450_sf"/>
</dbReference>
<dbReference type="PRINTS" id="PR00463">
    <property type="entry name" value="EP450I"/>
</dbReference>
<comment type="cofactor">
    <cofactor evidence="1">
        <name>heme</name>
        <dbReference type="ChEBI" id="CHEBI:30413"/>
    </cofactor>
</comment>
<comment type="subcellular location">
    <subcellularLocation>
        <location evidence="2">Membrane</location>
        <topology evidence="2">Single-pass membrane protein</topology>
    </subcellularLocation>
</comment>
<keyword evidence="5 9" id="KW-0479">Metal-binding</keyword>
<dbReference type="Gene3D" id="1.10.630.10">
    <property type="entry name" value="Cytochrome P450"/>
    <property type="match status" value="2"/>
</dbReference>
<evidence type="ECO:0000313" key="10">
    <source>
        <dbReference type="EMBL" id="KAK6117538.1"/>
    </source>
</evidence>
<evidence type="ECO:0000256" key="2">
    <source>
        <dbReference type="ARBA" id="ARBA00004167"/>
    </source>
</evidence>
<dbReference type="InterPro" id="IPR002401">
    <property type="entry name" value="Cyt_P450_E_grp-I"/>
</dbReference>
<keyword evidence="8 9" id="KW-0503">Monooxygenase</keyword>
<dbReference type="Proteomes" id="UP001318860">
    <property type="component" value="Unassembled WGS sequence"/>
</dbReference>
<name>A0ABR0U4V0_REHGL</name>
<dbReference type="PANTHER" id="PTHR47950">
    <property type="entry name" value="CYTOCHROME P450, FAMILY 76, SUBFAMILY C, POLYPEPTIDE 5-RELATED"/>
    <property type="match status" value="1"/>
</dbReference>
<dbReference type="Pfam" id="PF00067">
    <property type="entry name" value="p450"/>
    <property type="match status" value="2"/>
</dbReference>
<dbReference type="EMBL" id="JABTTQ020003436">
    <property type="protein sequence ID" value="KAK6117538.1"/>
    <property type="molecule type" value="Genomic_DNA"/>
</dbReference>
<dbReference type="PROSITE" id="PS00086">
    <property type="entry name" value="CYTOCHROME_P450"/>
    <property type="match status" value="2"/>
</dbReference>
<organism evidence="10 11">
    <name type="scientific">Rehmannia glutinosa</name>
    <name type="common">Chinese foxglove</name>
    <dbReference type="NCBI Taxonomy" id="99300"/>
    <lineage>
        <taxon>Eukaryota</taxon>
        <taxon>Viridiplantae</taxon>
        <taxon>Streptophyta</taxon>
        <taxon>Embryophyta</taxon>
        <taxon>Tracheophyta</taxon>
        <taxon>Spermatophyta</taxon>
        <taxon>Magnoliopsida</taxon>
        <taxon>eudicotyledons</taxon>
        <taxon>Gunneridae</taxon>
        <taxon>Pentapetalae</taxon>
        <taxon>asterids</taxon>
        <taxon>lamiids</taxon>
        <taxon>Lamiales</taxon>
        <taxon>Orobanchaceae</taxon>
        <taxon>Rehmannieae</taxon>
        <taxon>Rehmannia</taxon>
    </lineage>
</organism>
<evidence type="ECO:0000256" key="6">
    <source>
        <dbReference type="ARBA" id="ARBA00023002"/>
    </source>
</evidence>
<keyword evidence="11" id="KW-1185">Reference proteome</keyword>
<evidence type="ECO:0000256" key="3">
    <source>
        <dbReference type="ARBA" id="ARBA00010617"/>
    </source>
</evidence>
<keyword evidence="7 9" id="KW-0408">Iron</keyword>
<comment type="caution">
    <text evidence="10">The sequence shown here is derived from an EMBL/GenBank/DDBJ whole genome shotgun (WGS) entry which is preliminary data.</text>
</comment>
<accession>A0ABR0U4V0</accession>
<evidence type="ECO:0000256" key="1">
    <source>
        <dbReference type="ARBA" id="ARBA00001971"/>
    </source>
</evidence>
<evidence type="ECO:0000256" key="5">
    <source>
        <dbReference type="ARBA" id="ARBA00022723"/>
    </source>
</evidence>
<sequence length="542" mass="61401">MVLVNAWAIAQDPNYWEDAASFKPERFLDSKIGYRGTHFEYLPFGTGLRMCPGSAVAFKNIQMLVGSLLHYFDWSLPNGADPTTIDTNEKYFTTLKKEKPLLLIPKLRKPNTLNLSWDQLMVVASSPDIAREFCKTHDRIFSGRHLPSVYHNLPGITNSSIVLSPDCSKSWKLLRSIGQNCVFSSKAMESNAWIRKEKVMDLVNHLRTNEGKVANLEDMMFATLANIISTALTSRNLFDIHGQENNEYKAMMALVNEVIEKTTTLGLVDFLPILKGIDFWSKGKAMDLYRKIKLTWGDIIDERKSMGRENLSSTQNFLDIVLADSTFSEDQIGNALIELLIGATDSTTITTVWLIVELIRNQEMLTKVRDEIAQAVEGDELNEILLSQCHYFQACIKETLRLHVPAPMLVPHRALETCKVNNYVIPKDSMVLVNAWAIAQDPNYWEDAASFKPERFLDSKIGYRGTHFEYLPFGTGLRMCPGSAVAFKNIQMLVGSLLHYFDWSLPNGADPTTIDTNEKYFTTLKKEKPLLLIPKLRKPNSV</sequence>
<evidence type="ECO:0000256" key="7">
    <source>
        <dbReference type="ARBA" id="ARBA00023004"/>
    </source>
</evidence>
<evidence type="ECO:0000313" key="11">
    <source>
        <dbReference type="Proteomes" id="UP001318860"/>
    </source>
</evidence>
<keyword evidence="4 9" id="KW-0349">Heme</keyword>
<dbReference type="PANTHER" id="PTHR47950:SF49">
    <property type="entry name" value="CYTOCHROME P450"/>
    <property type="match status" value="1"/>
</dbReference>